<dbReference type="GeneID" id="101857097"/>
<evidence type="ECO:0000256" key="10">
    <source>
        <dbReference type="SAM" id="MobiDB-lite"/>
    </source>
</evidence>
<comment type="similarity">
    <text evidence="2">Belongs to the UbiA prenyltransferase family.</text>
</comment>
<dbReference type="NCBIfam" id="TIGR01473">
    <property type="entry name" value="cyoE_ctaB"/>
    <property type="match status" value="1"/>
</dbReference>
<keyword evidence="12" id="KW-1185">Reference proteome</keyword>
<dbReference type="CDD" id="cd13957">
    <property type="entry name" value="PT_UbiA_Cox10"/>
    <property type="match status" value="1"/>
</dbReference>
<evidence type="ECO:0000256" key="3">
    <source>
        <dbReference type="ARBA" id="ARBA00016335"/>
    </source>
</evidence>
<feature type="transmembrane region" description="Helical" evidence="11">
    <location>
        <begin position="196"/>
        <end position="213"/>
    </location>
</feature>
<comment type="subcellular location">
    <subcellularLocation>
        <location evidence="1">Membrane</location>
        <topology evidence="1">Multi-pass membrane protein</topology>
    </subcellularLocation>
</comment>
<keyword evidence="6 11" id="KW-1133">Transmembrane helix</keyword>
<dbReference type="PANTHER" id="PTHR43448:SF2">
    <property type="entry name" value="PROTOHEME IX FARNESYLTRANSFERASE, MITOCHONDRIAL"/>
    <property type="match status" value="1"/>
</dbReference>
<evidence type="ECO:0000256" key="4">
    <source>
        <dbReference type="ARBA" id="ARBA00022679"/>
    </source>
</evidence>
<feature type="transmembrane region" description="Helical" evidence="11">
    <location>
        <begin position="385"/>
        <end position="405"/>
    </location>
</feature>
<keyword evidence="5 11" id="KW-0812">Transmembrane</keyword>
<evidence type="ECO:0000313" key="12">
    <source>
        <dbReference type="Proteomes" id="UP000694888"/>
    </source>
</evidence>
<evidence type="ECO:0000256" key="6">
    <source>
        <dbReference type="ARBA" id="ARBA00022989"/>
    </source>
</evidence>
<keyword evidence="4" id="KW-0808">Transferase</keyword>
<keyword evidence="8 11" id="KW-0472">Membrane</keyword>
<evidence type="ECO:0000256" key="1">
    <source>
        <dbReference type="ARBA" id="ARBA00004141"/>
    </source>
</evidence>
<evidence type="ECO:0000256" key="8">
    <source>
        <dbReference type="ARBA" id="ARBA00023136"/>
    </source>
</evidence>
<evidence type="ECO:0000313" key="13">
    <source>
        <dbReference type="RefSeq" id="XP_005094905.1"/>
    </source>
</evidence>
<dbReference type="PROSITE" id="PS00943">
    <property type="entry name" value="UBIA"/>
    <property type="match status" value="1"/>
</dbReference>
<keyword evidence="7" id="KW-0350">Heme biosynthesis</keyword>
<feature type="transmembrane region" description="Helical" evidence="11">
    <location>
        <begin position="343"/>
        <end position="364"/>
    </location>
</feature>
<feature type="transmembrane region" description="Helical" evidence="11">
    <location>
        <begin position="219"/>
        <end position="237"/>
    </location>
</feature>
<dbReference type="Gene3D" id="1.10.357.140">
    <property type="entry name" value="UbiA prenyltransferase"/>
    <property type="match status" value="1"/>
</dbReference>
<evidence type="ECO:0000256" key="11">
    <source>
        <dbReference type="SAM" id="Phobius"/>
    </source>
</evidence>
<feature type="region of interest" description="Disordered" evidence="10">
    <location>
        <begin position="49"/>
        <end position="72"/>
    </location>
</feature>
<dbReference type="InterPro" id="IPR044878">
    <property type="entry name" value="UbiA_sf"/>
</dbReference>
<dbReference type="InterPro" id="IPR030470">
    <property type="entry name" value="UbiA_prenylTrfase_CS"/>
</dbReference>
<accession>A0ABM0JJ92</accession>
<evidence type="ECO:0000256" key="7">
    <source>
        <dbReference type="ARBA" id="ARBA00023133"/>
    </source>
</evidence>
<protein>
    <recommendedName>
        <fullName evidence="3">Protoheme IX farnesyltransferase, mitochondrial</fullName>
    </recommendedName>
    <alternativeName>
        <fullName evidence="9">Heme O synthase</fullName>
    </alternativeName>
</protein>
<feature type="transmembrane region" description="Helical" evidence="11">
    <location>
        <begin position="313"/>
        <end position="331"/>
    </location>
</feature>
<evidence type="ECO:0000256" key="2">
    <source>
        <dbReference type="ARBA" id="ARBA00005985"/>
    </source>
</evidence>
<evidence type="ECO:0000256" key="5">
    <source>
        <dbReference type="ARBA" id="ARBA00022692"/>
    </source>
</evidence>
<reference evidence="13" key="1">
    <citation type="submission" date="2025-08" db="UniProtKB">
        <authorList>
            <consortium name="RefSeq"/>
        </authorList>
    </citation>
    <scope>IDENTIFICATION</scope>
</reference>
<gene>
    <name evidence="13" type="primary">LOC101857097</name>
</gene>
<feature type="transmembrane region" description="Helical" evidence="11">
    <location>
        <begin position="444"/>
        <end position="462"/>
    </location>
</feature>
<dbReference type="InterPro" id="IPR006369">
    <property type="entry name" value="Protohaem_IX_farnesylTrfase"/>
</dbReference>
<feature type="transmembrane region" description="Helical" evidence="11">
    <location>
        <begin position="282"/>
        <end position="306"/>
    </location>
</feature>
<organism evidence="12 13">
    <name type="scientific">Aplysia californica</name>
    <name type="common">California sea hare</name>
    <dbReference type="NCBI Taxonomy" id="6500"/>
    <lineage>
        <taxon>Eukaryota</taxon>
        <taxon>Metazoa</taxon>
        <taxon>Spiralia</taxon>
        <taxon>Lophotrochozoa</taxon>
        <taxon>Mollusca</taxon>
        <taxon>Gastropoda</taxon>
        <taxon>Heterobranchia</taxon>
        <taxon>Euthyneura</taxon>
        <taxon>Tectipleura</taxon>
        <taxon>Aplysiida</taxon>
        <taxon>Aplysioidea</taxon>
        <taxon>Aplysiidae</taxon>
        <taxon>Aplysia</taxon>
    </lineage>
</organism>
<dbReference type="Pfam" id="PF01040">
    <property type="entry name" value="UbiA"/>
    <property type="match status" value="1"/>
</dbReference>
<name>A0ABM0JJ92_APLCA</name>
<dbReference type="Proteomes" id="UP000694888">
    <property type="component" value="Unplaced"/>
</dbReference>
<sequence length="490" mass="52916">MAPCRVSAYLRALHRAPSISAGTGRGGAVGLSWSHRRYKRHLATKAAATKASVDSSSDGVEEISSSDESDAGKGAEYVLRTVDIDKEELITLHLRSSGQLVEVRAERVAGDVSVFTPHNRECYHLDRLASSSVNPVYPASDGAPVTLASLNLTLREPRPDRSNPGTNVESVKDVQWRLQELELGKMLHYYKMLSKIRLTGLVVLTTMAGYGMAPGPFDLTTFAVCTVGTGLTSCAANSINQFFEVPYDSQMNRTKNRVLVKGLISPLHAVTFAGVAGASGLALLSLGVNGTVAALGAFNLALYTLAYTPLKRLSVANTWLGAVVGAVPPMMGWAACTGSLDPGAWLMGALLFSWQFPHFNALSWNLRPDYSRAGYRMMSVVDPALCRRVALRHCVSVAGLSLMAAPLGVTTWTFTVDSLPLNAFLVYLGWRFYRDGDSNSSRRLFRFSLIHIPALLLLMIISKASFGSHQKHKGEVVPAKDSSHQVSSLS</sequence>
<dbReference type="PANTHER" id="PTHR43448">
    <property type="entry name" value="PROTOHEME IX FARNESYLTRANSFERASE, MITOCHONDRIAL"/>
    <property type="match status" value="1"/>
</dbReference>
<feature type="compositionally biased region" description="Acidic residues" evidence="10">
    <location>
        <begin position="59"/>
        <end position="69"/>
    </location>
</feature>
<dbReference type="HAMAP" id="MF_00154">
    <property type="entry name" value="CyoE_CtaB"/>
    <property type="match status" value="1"/>
</dbReference>
<evidence type="ECO:0000256" key="9">
    <source>
        <dbReference type="ARBA" id="ARBA00030253"/>
    </source>
</evidence>
<dbReference type="RefSeq" id="XP_005094905.1">
    <property type="nucleotide sequence ID" value="XM_005094848.3"/>
</dbReference>
<dbReference type="InterPro" id="IPR000537">
    <property type="entry name" value="UbiA_prenyltransferase"/>
</dbReference>
<feature type="transmembrane region" description="Helical" evidence="11">
    <location>
        <begin position="258"/>
        <end position="276"/>
    </location>
</feature>
<proteinExistence type="inferred from homology"/>